<dbReference type="EnsemblPlants" id="Pp3c20_550V3.1">
    <property type="protein sequence ID" value="Pp3c20_550V3.1"/>
    <property type="gene ID" value="Pp3c20_550"/>
</dbReference>
<evidence type="ECO:0000313" key="1">
    <source>
        <dbReference type="EMBL" id="PNR32556.1"/>
    </source>
</evidence>
<dbReference type="Gramene" id="Pp3c20_550V3.1">
    <property type="protein sequence ID" value="Pp3c20_550V3.1"/>
    <property type="gene ID" value="Pp3c20_550"/>
</dbReference>
<organism evidence="1">
    <name type="scientific">Physcomitrium patens</name>
    <name type="common">Spreading-leaved earth moss</name>
    <name type="synonym">Physcomitrella patens</name>
    <dbReference type="NCBI Taxonomy" id="3218"/>
    <lineage>
        <taxon>Eukaryota</taxon>
        <taxon>Viridiplantae</taxon>
        <taxon>Streptophyta</taxon>
        <taxon>Embryophyta</taxon>
        <taxon>Bryophyta</taxon>
        <taxon>Bryophytina</taxon>
        <taxon>Bryopsida</taxon>
        <taxon>Funariidae</taxon>
        <taxon>Funariales</taxon>
        <taxon>Funariaceae</taxon>
        <taxon>Physcomitrium</taxon>
    </lineage>
</organism>
<dbReference type="EMBL" id="ABEU02000020">
    <property type="protein sequence ID" value="PNR32556.1"/>
    <property type="molecule type" value="Genomic_DNA"/>
</dbReference>
<sequence length="138" mass="15932">MNKCNLPQVLYSILAIHLYYGHQKQSTIALSSSNAKYIALIEASRKATLLSILLKDLQIKIQHPIIIYYNNASSISIATNLVVNPRTRHIVAQYHFTREKIKSREINLQYVPTMEQVANIFTKLLEQSLFENSKKKRM</sequence>
<dbReference type="InParanoid" id="A0A2K1ITE6"/>
<evidence type="ECO:0000313" key="3">
    <source>
        <dbReference type="Proteomes" id="UP000006727"/>
    </source>
</evidence>
<protein>
    <recommendedName>
        <fullName evidence="4">Reverse transcriptase Ty1/copia-type domain-containing protein</fullName>
    </recommendedName>
</protein>
<dbReference type="PANTHER" id="PTHR11439">
    <property type="entry name" value="GAG-POL-RELATED RETROTRANSPOSON"/>
    <property type="match status" value="1"/>
</dbReference>
<dbReference type="AlphaFoldDB" id="A0A2K1ITE6"/>
<name>A0A2K1ITE6_PHYPA</name>
<proteinExistence type="predicted"/>
<evidence type="ECO:0000313" key="2">
    <source>
        <dbReference type="EnsemblPlants" id="Pp3c20_550V3.1"/>
    </source>
</evidence>
<reference evidence="1 3" key="2">
    <citation type="journal article" date="2018" name="Plant J.">
        <title>The Physcomitrella patens chromosome-scale assembly reveals moss genome structure and evolution.</title>
        <authorList>
            <person name="Lang D."/>
            <person name="Ullrich K.K."/>
            <person name="Murat F."/>
            <person name="Fuchs J."/>
            <person name="Jenkins J."/>
            <person name="Haas F.B."/>
            <person name="Piednoel M."/>
            <person name="Gundlach H."/>
            <person name="Van Bel M."/>
            <person name="Meyberg R."/>
            <person name="Vives C."/>
            <person name="Morata J."/>
            <person name="Symeonidi A."/>
            <person name="Hiss M."/>
            <person name="Muchero W."/>
            <person name="Kamisugi Y."/>
            <person name="Saleh O."/>
            <person name="Blanc G."/>
            <person name="Decker E.L."/>
            <person name="van Gessel N."/>
            <person name="Grimwood J."/>
            <person name="Hayes R.D."/>
            <person name="Graham S.W."/>
            <person name="Gunter L.E."/>
            <person name="McDaniel S.F."/>
            <person name="Hoernstein S.N.W."/>
            <person name="Larsson A."/>
            <person name="Li F.W."/>
            <person name="Perroud P.F."/>
            <person name="Phillips J."/>
            <person name="Ranjan P."/>
            <person name="Rokshar D.S."/>
            <person name="Rothfels C.J."/>
            <person name="Schneider L."/>
            <person name="Shu S."/>
            <person name="Stevenson D.W."/>
            <person name="Thummler F."/>
            <person name="Tillich M."/>
            <person name="Villarreal Aguilar J.C."/>
            <person name="Widiez T."/>
            <person name="Wong G.K."/>
            <person name="Wymore A."/>
            <person name="Zhang Y."/>
            <person name="Zimmer A.D."/>
            <person name="Quatrano R.S."/>
            <person name="Mayer K.F.X."/>
            <person name="Goodstein D."/>
            <person name="Casacuberta J.M."/>
            <person name="Vandepoele K."/>
            <person name="Reski R."/>
            <person name="Cuming A.C."/>
            <person name="Tuskan G.A."/>
            <person name="Maumus F."/>
            <person name="Salse J."/>
            <person name="Schmutz J."/>
            <person name="Rensing S.A."/>
        </authorList>
    </citation>
    <scope>NUCLEOTIDE SEQUENCE [LARGE SCALE GENOMIC DNA]</scope>
    <source>
        <strain evidence="2 3">cv. Gransden 2004</strain>
    </source>
</reference>
<gene>
    <name evidence="1" type="ORF">PHYPA_024498</name>
</gene>
<dbReference type="PANTHER" id="PTHR11439:SF483">
    <property type="entry name" value="PEPTIDE SYNTHASE GLIP-LIKE, PUTATIVE (AFU_ORTHOLOGUE AFUA_3G12920)-RELATED"/>
    <property type="match status" value="1"/>
</dbReference>
<reference evidence="2" key="3">
    <citation type="submission" date="2020-12" db="UniProtKB">
        <authorList>
            <consortium name="EnsemblPlants"/>
        </authorList>
    </citation>
    <scope>IDENTIFICATION</scope>
</reference>
<evidence type="ECO:0008006" key="4">
    <source>
        <dbReference type="Google" id="ProtNLM"/>
    </source>
</evidence>
<dbReference type="Proteomes" id="UP000006727">
    <property type="component" value="Chromosome 20"/>
</dbReference>
<reference evidence="1 3" key="1">
    <citation type="journal article" date="2008" name="Science">
        <title>The Physcomitrella genome reveals evolutionary insights into the conquest of land by plants.</title>
        <authorList>
            <person name="Rensing S."/>
            <person name="Lang D."/>
            <person name="Zimmer A."/>
            <person name="Terry A."/>
            <person name="Salamov A."/>
            <person name="Shapiro H."/>
            <person name="Nishiyama T."/>
            <person name="Perroud P.-F."/>
            <person name="Lindquist E."/>
            <person name="Kamisugi Y."/>
            <person name="Tanahashi T."/>
            <person name="Sakakibara K."/>
            <person name="Fujita T."/>
            <person name="Oishi K."/>
            <person name="Shin-I T."/>
            <person name="Kuroki Y."/>
            <person name="Toyoda A."/>
            <person name="Suzuki Y."/>
            <person name="Hashimoto A."/>
            <person name="Yamaguchi K."/>
            <person name="Sugano A."/>
            <person name="Kohara Y."/>
            <person name="Fujiyama A."/>
            <person name="Anterola A."/>
            <person name="Aoki S."/>
            <person name="Ashton N."/>
            <person name="Barbazuk W.B."/>
            <person name="Barker E."/>
            <person name="Bennetzen J."/>
            <person name="Bezanilla M."/>
            <person name="Blankenship R."/>
            <person name="Cho S.H."/>
            <person name="Dutcher S."/>
            <person name="Estelle M."/>
            <person name="Fawcett J.A."/>
            <person name="Gundlach H."/>
            <person name="Hanada K."/>
            <person name="Heyl A."/>
            <person name="Hicks K.A."/>
            <person name="Hugh J."/>
            <person name="Lohr M."/>
            <person name="Mayer K."/>
            <person name="Melkozernov A."/>
            <person name="Murata T."/>
            <person name="Nelson D."/>
            <person name="Pils B."/>
            <person name="Prigge M."/>
            <person name="Reiss B."/>
            <person name="Renner T."/>
            <person name="Rombauts S."/>
            <person name="Rushton P."/>
            <person name="Sanderfoot A."/>
            <person name="Schween G."/>
            <person name="Shiu S.-H."/>
            <person name="Stueber K."/>
            <person name="Theodoulou F.L."/>
            <person name="Tu H."/>
            <person name="Van de Peer Y."/>
            <person name="Verrier P.J."/>
            <person name="Waters E."/>
            <person name="Wood A."/>
            <person name="Yang L."/>
            <person name="Cove D."/>
            <person name="Cuming A."/>
            <person name="Hasebe M."/>
            <person name="Lucas S."/>
            <person name="Mishler D.B."/>
            <person name="Reski R."/>
            <person name="Grigoriev I."/>
            <person name="Quatrano R.S."/>
            <person name="Boore J.L."/>
        </authorList>
    </citation>
    <scope>NUCLEOTIDE SEQUENCE [LARGE SCALE GENOMIC DNA]</scope>
    <source>
        <strain evidence="2 3">cv. Gransden 2004</strain>
    </source>
</reference>
<dbReference type="STRING" id="3218.A0A2K1ITE6"/>
<keyword evidence="3" id="KW-1185">Reference proteome</keyword>
<accession>A0A2K1ITE6</accession>
<dbReference type="CDD" id="cd09272">
    <property type="entry name" value="RNase_HI_RT_Ty1"/>
    <property type="match status" value="1"/>
</dbReference>